<comment type="caution">
    <text evidence="1">The sequence shown here is derived from an EMBL/GenBank/DDBJ whole genome shotgun (WGS) entry which is preliminary data.</text>
</comment>
<reference evidence="1 2" key="1">
    <citation type="submission" date="2016-11" db="EMBL/GenBank/DDBJ databases">
        <title>Description of two novel members of the family Erysipelotrichaceae: Ileibacterium lipovorans gen. nov., sp. nov. and Dubosiella newyorkensis, gen. nov., sp. nov.</title>
        <authorList>
            <person name="Cox L.M."/>
            <person name="Sohn J."/>
            <person name="Tyrrell K.L."/>
            <person name="Citron D.M."/>
            <person name="Lawson P.A."/>
            <person name="Patel N.B."/>
            <person name="Iizumi T."/>
            <person name="Perez-Perez G.I."/>
            <person name="Goldstein E.J."/>
            <person name="Blaser M.J."/>
        </authorList>
    </citation>
    <scope>NUCLEOTIDE SEQUENCE [LARGE SCALE GENOMIC DNA]</scope>
    <source>
        <strain evidence="1 2">NYU-BL-A3</strain>
    </source>
</reference>
<dbReference type="AlphaFoldDB" id="A0A1U7NES0"/>
<name>A0A1U7NES0_9FIRM</name>
<evidence type="ECO:0000313" key="1">
    <source>
        <dbReference type="EMBL" id="OLU38288.1"/>
    </source>
</evidence>
<dbReference type="EMBL" id="MPJW01000172">
    <property type="protein sequence ID" value="OLU38288.1"/>
    <property type="molecule type" value="Genomic_DNA"/>
</dbReference>
<protein>
    <submittedName>
        <fullName evidence="1">Uncharacterized protein</fullName>
    </submittedName>
</protein>
<sequence length="107" mass="11985">MPDSVTVRKAIRNVFNAFQKKKKPIRRDSLCSDRLALCMASCYFRCSLSSPLKGLASGFEKCLGISILPSRPHLGSFKTKHQRHPSCLLSLFFVFYTSLASIKPSTD</sequence>
<accession>A0A1U7NES0</accession>
<dbReference type="Proteomes" id="UP000186341">
    <property type="component" value="Unassembled WGS sequence"/>
</dbReference>
<evidence type="ECO:0000313" key="2">
    <source>
        <dbReference type="Proteomes" id="UP000186341"/>
    </source>
</evidence>
<gene>
    <name evidence="1" type="ORF">BO222_08700</name>
</gene>
<keyword evidence="2" id="KW-1185">Reference proteome</keyword>
<proteinExistence type="predicted"/>
<organism evidence="1 2">
    <name type="scientific">Ileibacterium valens</name>
    <dbReference type="NCBI Taxonomy" id="1862668"/>
    <lineage>
        <taxon>Bacteria</taxon>
        <taxon>Bacillati</taxon>
        <taxon>Bacillota</taxon>
        <taxon>Erysipelotrichia</taxon>
        <taxon>Erysipelotrichales</taxon>
        <taxon>Erysipelotrichaceae</taxon>
        <taxon>Ileibacterium</taxon>
    </lineage>
</organism>